<evidence type="ECO:0000313" key="2">
    <source>
        <dbReference type="Proteomes" id="UP000829364"/>
    </source>
</evidence>
<organism evidence="1 2">
    <name type="scientific">Purpureocillium takamizusanense</name>
    <dbReference type="NCBI Taxonomy" id="2060973"/>
    <lineage>
        <taxon>Eukaryota</taxon>
        <taxon>Fungi</taxon>
        <taxon>Dikarya</taxon>
        <taxon>Ascomycota</taxon>
        <taxon>Pezizomycotina</taxon>
        <taxon>Sordariomycetes</taxon>
        <taxon>Hypocreomycetidae</taxon>
        <taxon>Hypocreales</taxon>
        <taxon>Ophiocordycipitaceae</taxon>
        <taxon>Purpureocillium</taxon>
    </lineage>
</organism>
<proteinExistence type="predicted"/>
<dbReference type="RefSeq" id="XP_047848470.1">
    <property type="nucleotide sequence ID" value="XM_047992456.1"/>
</dbReference>
<sequence length="487" mass="54263">MSPFESLPRDLLRIIVDSVLDDIPTPEDPVVGYNLPLDKTPWLLVRTTLRNLCLTSKTFCEYARKALYRHATVTDGHSMALFLDTLIKNPLLGPSARTFACLVGADATCTTDFPLRTTVAGFLDFSHYLPLKALADVVDSRYVIEEKRKPYRLFMDTLIALLWLMPNVDRTCLPLPVEGGFGQSRATAVFRSLGYGDRPAPPLQNLTYVQIWPHGLPPEDYLDLALYGPVFGALPKLERLELTGDDGDFEAFSDARSESQYAGPIRHLVLQQSSCTPCDVTDICNRLGQLCTLSVTTNAENATYSLYPELDLCYMNCGSGGPRSPSNCLNDGLPLIKDTLTSLHLQLDYNTNVGPLFGPAGKLTSLPTLSRLRMLSIGVLQLYTLSEIMTNDPHRSKLVDLLPASISEFRLHIDAKQQRVNNKTWCCVLLQILEKFAENVRVRLPHLATVILVFYDPSYRAYDSEFATLAADFAQQGVLLSYRESDL</sequence>
<gene>
    <name evidence="1" type="ORF">JDV02_010700</name>
</gene>
<dbReference type="EMBL" id="CP086367">
    <property type="protein sequence ID" value="UNI24989.1"/>
    <property type="molecule type" value="Genomic_DNA"/>
</dbReference>
<name>A0A9Q8QUH8_9HYPO</name>
<keyword evidence="2" id="KW-1185">Reference proteome</keyword>
<dbReference type="AlphaFoldDB" id="A0A9Q8QUH8"/>
<dbReference type="KEGG" id="ptkz:JDV02_010700"/>
<protein>
    <submittedName>
        <fullName evidence="1">Uncharacterized protein</fullName>
    </submittedName>
</protein>
<dbReference type="OrthoDB" id="5210863at2759"/>
<evidence type="ECO:0000313" key="1">
    <source>
        <dbReference type="EMBL" id="UNI24989.1"/>
    </source>
</evidence>
<accession>A0A9Q8QUH8</accession>
<dbReference type="GeneID" id="72072643"/>
<dbReference type="Proteomes" id="UP000829364">
    <property type="component" value="Chromosome 14"/>
</dbReference>
<reference evidence="1" key="1">
    <citation type="submission" date="2021-11" db="EMBL/GenBank/DDBJ databases">
        <title>Purpureocillium_takamizusanense_genome.</title>
        <authorList>
            <person name="Nguyen N.-H."/>
        </authorList>
    </citation>
    <scope>NUCLEOTIDE SEQUENCE</scope>
    <source>
        <strain evidence="1">PT3</strain>
    </source>
</reference>